<dbReference type="NCBIfam" id="TIGR00398">
    <property type="entry name" value="metG"/>
    <property type="match status" value="1"/>
</dbReference>
<dbReference type="GO" id="GO:0006431">
    <property type="term" value="P:methionyl-tRNA aminoacylation"/>
    <property type="evidence" value="ECO:0007669"/>
    <property type="project" value="InterPro"/>
</dbReference>
<dbReference type="InterPro" id="IPR014729">
    <property type="entry name" value="Rossmann-like_a/b/a_fold"/>
</dbReference>
<evidence type="ECO:0000256" key="3">
    <source>
        <dbReference type="ARBA" id="ARBA00018753"/>
    </source>
</evidence>
<name>A0AAJ1PRG6_9MOLU</name>
<dbReference type="InterPro" id="IPR041872">
    <property type="entry name" value="Anticodon_Met"/>
</dbReference>
<dbReference type="SUPFAM" id="SSF52374">
    <property type="entry name" value="Nucleotidylyl transferase"/>
    <property type="match status" value="1"/>
</dbReference>
<keyword evidence="6 10" id="KW-0067">ATP-binding</keyword>
<proteinExistence type="inferred from homology"/>
<comment type="function">
    <text evidence="1">Is required not only for elongation of protein synthesis but also for the initiation of all mRNA translation through initiator tRNA(fMet) aminoacylation.</text>
</comment>
<evidence type="ECO:0000256" key="7">
    <source>
        <dbReference type="ARBA" id="ARBA00022917"/>
    </source>
</evidence>
<dbReference type="CDD" id="cd00814">
    <property type="entry name" value="MetRS_core"/>
    <property type="match status" value="1"/>
</dbReference>
<comment type="similarity">
    <text evidence="10">Belongs to the class-I aminoacyl-tRNA synthetase family.</text>
</comment>
<sequence length="508" mass="59952">MNKKILITTPLYYASGNLHIGHLFSTNLAWVLRNLKRIQGYDAKLLSGIDEHGSKIQQKAKEEEYQPQDFVNYINNKFLHLWDAYKIDIDFYERTTNVHHINIVANIFEKMLKQGDIEFKNYTSWYSTSDEEFVTLTNAIQKEDGYYHPVSYNKLIKLDENNYFFLMKKYQKWLESFLNNNVKIYPIKVLNEITNNFLNEGLEDLSVTRENVEWGIKTLSNKSQTIYVWLDALFGYLTGLNYKSDNDNNFSDYWKNSYKRIQVMGKEISRFHLIYWPIFLQSLNLTLPTDFLVHGWLLSKGMKMSKSIGNVIDPYQLLKKYDPEMIKYYFVAKIDPKNDGNVDDELIMNTVNSELINNYGNLISRTLKMKSNSFTAPVKYSTPTTEQEIEIENKLKEFSIHADKFIEEYRINELFEFIIRFSSELNLYIENTKPWTLKEDLPRLEKILNLLLNGIYAISCYLKAVMPNKIKELEQALGIKFNAKNIANFNKFDNINPVSSFMLWNRIK</sequence>
<evidence type="ECO:0000256" key="1">
    <source>
        <dbReference type="ARBA" id="ARBA00003314"/>
    </source>
</evidence>
<reference evidence="12" key="1">
    <citation type="submission" date="2023-05" db="EMBL/GenBank/DDBJ databases">
        <title>Mycoplasma phocimorsus sp. nov., isolated from Scandinavian patients with seal finger or septic arthritis after contact with seals.</title>
        <authorList>
            <person name="Skafte-Holm A."/>
            <person name="Pedersen T.R."/>
            <person name="Froelund M."/>
            <person name="Stegger M."/>
            <person name="Qvortrup K."/>
            <person name="Michaels D.L."/>
            <person name="Brown D.R."/>
            <person name="Jensen J.S."/>
        </authorList>
    </citation>
    <scope>NUCLEOTIDE SEQUENCE</scope>
    <source>
        <strain evidence="12">M5725</strain>
    </source>
</reference>
<dbReference type="EMBL" id="JASDDP010000003">
    <property type="protein sequence ID" value="MDJ1645496.1"/>
    <property type="molecule type" value="Genomic_DNA"/>
</dbReference>
<evidence type="ECO:0000256" key="8">
    <source>
        <dbReference type="ARBA" id="ARBA00023146"/>
    </source>
</evidence>
<evidence type="ECO:0000313" key="12">
    <source>
        <dbReference type="EMBL" id="MDJ1645496.1"/>
    </source>
</evidence>
<dbReference type="SUPFAM" id="SSF47323">
    <property type="entry name" value="Anticodon-binding domain of a subclass of class I aminoacyl-tRNA synthetases"/>
    <property type="match status" value="1"/>
</dbReference>
<dbReference type="CDD" id="cd07957">
    <property type="entry name" value="Anticodon_Ia_Met"/>
    <property type="match status" value="1"/>
</dbReference>
<dbReference type="Proteomes" id="UP001224428">
    <property type="component" value="Unassembled WGS sequence"/>
</dbReference>
<dbReference type="PANTHER" id="PTHR43326">
    <property type="entry name" value="METHIONYL-TRNA SYNTHETASE"/>
    <property type="match status" value="1"/>
</dbReference>
<dbReference type="InterPro" id="IPR023457">
    <property type="entry name" value="Met-tRNA_synth_2"/>
</dbReference>
<evidence type="ECO:0000256" key="6">
    <source>
        <dbReference type="ARBA" id="ARBA00022840"/>
    </source>
</evidence>
<dbReference type="InterPro" id="IPR015413">
    <property type="entry name" value="Methionyl/Leucyl_tRNA_Synth"/>
</dbReference>
<feature type="domain" description="Methionyl/Leucyl tRNA synthetase" evidence="11">
    <location>
        <begin position="159"/>
        <end position="367"/>
    </location>
</feature>
<dbReference type="Gene3D" id="2.170.220.10">
    <property type="match status" value="1"/>
</dbReference>
<evidence type="ECO:0000256" key="9">
    <source>
        <dbReference type="ARBA" id="ARBA00030904"/>
    </source>
</evidence>
<dbReference type="AlphaFoldDB" id="A0AAJ1PRG6"/>
<keyword evidence="8 10" id="KW-0030">Aminoacyl-tRNA synthetase</keyword>
<gene>
    <name evidence="12" type="primary">metG</name>
    <name evidence="12" type="ORF">QLQ80_00110</name>
</gene>
<dbReference type="GO" id="GO:0004825">
    <property type="term" value="F:methionine-tRNA ligase activity"/>
    <property type="evidence" value="ECO:0007669"/>
    <property type="project" value="UniProtKB-EC"/>
</dbReference>
<dbReference type="EC" id="6.1.1.10" evidence="2"/>
<dbReference type="Gene3D" id="3.40.50.620">
    <property type="entry name" value="HUPs"/>
    <property type="match status" value="1"/>
</dbReference>
<evidence type="ECO:0000256" key="5">
    <source>
        <dbReference type="ARBA" id="ARBA00022741"/>
    </source>
</evidence>
<keyword evidence="13" id="KW-1185">Reference proteome</keyword>
<evidence type="ECO:0000256" key="4">
    <source>
        <dbReference type="ARBA" id="ARBA00022598"/>
    </source>
</evidence>
<dbReference type="InterPro" id="IPR033911">
    <property type="entry name" value="MetRS_core"/>
</dbReference>
<dbReference type="GO" id="GO:0005524">
    <property type="term" value="F:ATP binding"/>
    <property type="evidence" value="ECO:0007669"/>
    <property type="project" value="UniProtKB-KW"/>
</dbReference>
<dbReference type="Gene3D" id="1.10.730.10">
    <property type="entry name" value="Isoleucyl-tRNA Synthetase, Domain 1"/>
    <property type="match status" value="1"/>
</dbReference>
<evidence type="ECO:0000256" key="10">
    <source>
        <dbReference type="RuleBase" id="RU363039"/>
    </source>
</evidence>
<feature type="domain" description="Methionyl/Leucyl tRNA synthetase" evidence="11">
    <location>
        <begin position="5"/>
        <end position="135"/>
    </location>
</feature>
<evidence type="ECO:0000313" key="13">
    <source>
        <dbReference type="Proteomes" id="UP001224428"/>
    </source>
</evidence>
<keyword evidence="5 10" id="KW-0547">Nucleotide-binding</keyword>
<evidence type="ECO:0000256" key="2">
    <source>
        <dbReference type="ARBA" id="ARBA00012838"/>
    </source>
</evidence>
<protein>
    <recommendedName>
        <fullName evidence="3">Methionine--tRNA ligase</fullName>
        <ecNumber evidence="2">6.1.1.10</ecNumber>
    </recommendedName>
    <alternativeName>
        <fullName evidence="9">Methionyl-tRNA synthetase</fullName>
    </alternativeName>
</protein>
<dbReference type="Pfam" id="PF09334">
    <property type="entry name" value="tRNA-synt_1g"/>
    <property type="match status" value="2"/>
</dbReference>
<accession>A0AAJ1PRG6</accession>
<evidence type="ECO:0000259" key="11">
    <source>
        <dbReference type="Pfam" id="PF09334"/>
    </source>
</evidence>
<organism evidence="12 13">
    <name type="scientific">Mycoplasma phocimorsus</name>
    <dbReference type="NCBI Taxonomy" id="3045839"/>
    <lineage>
        <taxon>Bacteria</taxon>
        <taxon>Bacillati</taxon>
        <taxon>Mycoplasmatota</taxon>
        <taxon>Mollicutes</taxon>
        <taxon>Mycoplasmataceae</taxon>
        <taxon>Mycoplasma</taxon>
    </lineage>
</organism>
<keyword evidence="7 10" id="KW-0648">Protein biosynthesis</keyword>
<dbReference type="PRINTS" id="PR01041">
    <property type="entry name" value="TRNASYNTHMET"/>
</dbReference>
<keyword evidence="4 10" id="KW-0436">Ligase</keyword>
<dbReference type="PANTHER" id="PTHR43326:SF1">
    <property type="entry name" value="METHIONINE--TRNA LIGASE, MITOCHONDRIAL"/>
    <property type="match status" value="1"/>
</dbReference>
<dbReference type="RefSeq" id="WP_283823668.1">
    <property type="nucleotide sequence ID" value="NZ_JASDAY010000022.1"/>
</dbReference>
<comment type="caution">
    <text evidence="12">The sequence shown here is derived from an EMBL/GenBank/DDBJ whole genome shotgun (WGS) entry which is preliminary data.</text>
</comment>
<dbReference type="InterPro" id="IPR009080">
    <property type="entry name" value="tRNAsynth_Ia_anticodon-bd"/>
</dbReference>
<dbReference type="InterPro" id="IPR014758">
    <property type="entry name" value="Met-tRNA_synth"/>
</dbReference>